<dbReference type="FunFam" id="1.10.1580.10:FF:000003">
    <property type="entry name" value="Ribosome biogenesis GTPase A"/>
    <property type="match status" value="1"/>
</dbReference>
<feature type="region of interest" description="Disordered" evidence="10">
    <location>
        <begin position="265"/>
        <end position="318"/>
    </location>
</feature>
<dbReference type="RefSeq" id="WP_146523579.1">
    <property type="nucleotide sequence ID" value="NZ_CP151726.1"/>
</dbReference>
<proteinExistence type="inferred from homology"/>
<evidence type="ECO:0000256" key="3">
    <source>
        <dbReference type="ARBA" id="ARBA00022490"/>
    </source>
</evidence>
<feature type="compositionally biased region" description="Basic residues" evidence="10">
    <location>
        <begin position="299"/>
        <end position="312"/>
    </location>
</feature>
<dbReference type="OrthoDB" id="9779790at2"/>
<dbReference type="CDD" id="cd01856">
    <property type="entry name" value="YlqF"/>
    <property type="match status" value="1"/>
</dbReference>
<reference evidence="12 13" key="1">
    <citation type="submission" date="2019-02" db="EMBL/GenBank/DDBJ databases">
        <title>Deep-cultivation of Planctomycetes and their phenomic and genomic characterization uncovers novel biology.</title>
        <authorList>
            <person name="Wiegand S."/>
            <person name="Jogler M."/>
            <person name="Boedeker C."/>
            <person name="Pinto D."/>
            <person name="Vollmers J."/>
            <person name="Rivas-Marin E."/>
            <person name="Kohn T."/>
            <person name="Peeters S.H."/>
            <person name="Heuer A."/>
            <person name="Rast P."/>
            <person name="Oberbeckmann S."/>
            <person name="Bunk B."/>
            <person name="Jeske O."/>
            <person name="Meyerdierks A."/>
            <person name="Storesund J.E."/>
            <person name="Kallscheuer N."/>
            <person name="Luecker S."/>
            <person name="Lage O.M."/>
            <person name="Pohl T."/>
            <person name="Merkel B.J."/>
            <person name="Hornburger P."/>
            <person name="Mueller R.-W."/>
            <person name="Bruemmer F."/>
            <person name="Labrenz M."/>
            <person name="Spormann A.M."/>
            <person name="Op Den Camp H."/>
            <person name="Overmann J."/>
            <person name="Amann R."/>
            <person name="Jetten M.S.M."/>
            <person name="Mascher T."/>
            <person name="Medema M.H."/>
            <person name="Devos D.P."/>
            <person name="Kaster A.-K."/>
            <person name="Ovreas L."/>
            <person name="Rohde M."/>
            <person name="Galperin M.Y."/>
            <person name="Jogler C."/>
        </authorList>
    </citation>
    <scope>NUCLEOTIDE SEQUENCE [LARGE SCALE GENOMIC DNA]</scope>
    <source>
        <strain evidence="12 13">Pla52n</strain>
    </source>
</reference>
<feature type="compositionally biased region" description="Basic and acidic residues" evidence="10">
    <location>
        <begin position="273"/>
        <end position="298"/>
    </location>
</feature>
<gene>
    <name evidence="12" type="primary">rbgA</name>
    <name evidence="12" type="ORF">Pla52n_66920</name>
</gene>
<dbReference type="Gene3D" id="3.40.50.300">
    <property type="entry name" value="P-loop containing nucleotide triphosphate hydrolases"/>
    <property type="match status" value="1"/>
</dbReference>
<evidence type="ECO:0000256" key="6">
    <source>
        <dbReference type="ARBA" id="ARBA00022884"/>
    </source>
</evidence>
<evidence type="ECO:0000256" key="10">
    <source>
        <dbReference type="SAM" id="MobiDB-lite"/>
    </source>
</evidence>
<evidence type="ECO:0000256" key="8">
    <source>
        <dbReference type="PIRNR" id="PIRNR006230"/>
    </source>
</evidence>
<dbReference type="GO" id="GO:0005525">
    <property type="term" value="F:GTP binding"/>
    <property type="evidence" value="ECO:0007669"/>
    <property type="project" value="UniProtKB-KW"/>
</dbReference>
<evidence type="ECO:0000313" key="12">
    <source>
        <dbReference type="EMBL" id="TWT91280.1"/>
    </source>
</evidence>
<dbReference type="InterPro" id="IPR016478">
    <property type="entry name" value="GTPase_MTG1"/>
</dbReference>
<evidence type="ECO:0000313" key="13">
    <source>
        <dbReference type="Proteomes" id="UP000320176"/>
    </source>
</evidence>
<protein>
    <recommendedName>
        <fullName evidence="2 8">Ribosome biogenesis GTPase A</fullName>
    </recommendedName>
</protein>
<name>A0A5C5ZVV9_9BACT</name>
<dbReference type="EMBL" id="SJPN01000018">
    <property type="protein sequence ID" value="TWT91280.1"/>
    <property type="molecule type" value="Genomic_DNA"/>
</dbReference>
<evidence type="ECO:0000256" key="7">
    <source>
        <dbReference type="ARBA" id="ARBA00023134"/>
    </source>
</evidence>
<evidence type="ECO:0000256" key="2">
    <source>
        <dbReference type="ARBA" id="ARBA00014898"/>
    </source>
</evidence>
<dbReference type="Proteomes" id="UP000320176">
    <property type="component" value="Unassembled WGS sequence"/>
</dbReference>
<keyword evidence="3 8" id="KW-0963">Cytoplasm</keyword>
<dbReference type="InterPro" id="IPR027417">
    <property type="entry name" value="P-loop_NTPase"/>
</dbReference>
<dbReference type="Gene3D" id="1.10.1580.10">
    <property type="match status" value="1"/>
</dbReference>
<dbReference type="NCBIfam" id="TIGR03596">
    <property type="entry name" value="GTPase_YlqF"/>
    <property type="match status" value="1"/>
</dbReference>
<dbReference type="InterPro" id="IPR006073">
    <property type="entry name" value="GTP-bd"/>
</dbReference>
<accession>A0A5C5ZVV9</accession>
<dbReference type="PANTHER" id="PTHR45782:SF4">
    <property type="entry name" value="MITOCHONDRIAL RIBOSOME-ASSOCIATED GTPASE 1"/>
    <property type="match status" value="1"/>
</dbReference>
<dbReference type="Pfam" id="PF01926">
    <property type="entry name" value="MMR_HSR1"/>
    <property type="match status" value="1"/>
</dbReference>
<dbReference type="GO" id="GO:0003723">
    <property type="term" value="F:RNA binding"/>
    <property type="evidence" value="ECO:0007669"/>
    <property type="project" value="UniProtKB-KW"/>
</dbReference>
<comment type="subcellular location">
    <subcellularLocation>
        <location evidence="1 8">Cytoplasm</location>
    </subcellularLocation>
</comment>
<evidence type="ECO:0000256" key="5">
    <source>
        <dbReference type="ARBA" id="ARBA00022801"/>
    </source>
</evidence>
<dbReference type="GO" id="GO:0003924">
    <property type="term" value="F:GTPase activity"/>
    <property type="evidence" value="ECO:0007669"/>
    <property type="project" value="TreeGrafter"/>
</dbReference>
<dbReference type="AlphaFoldDB" id="A0A5C5ZVV9"/>
<dbReference type="GO" id="GO:0006412">
    <property type="term" value="P:translation"/>
    <property type="evidence" value="ECO:0007669"/>
    <property type="project" value="TreeGrafter"/>
</dbReference>
<feature type="domain" description="G" evidence="11">
    <location>
        <begin position="115"/>
        <end position="169"/>
    </location>
</feature>
<comment type="similarity">
    <text evidence="8">Belongs to the TRAFAC class YlqF/YawG GTPase family. MTG1 subfamily.</text>
</comment>
<keyword evidence="13" id="KW-1185">Reference proteome</keyword>
<dbReference type="InterPro" id="IPR023179">
    <property type="entry name" value="GTP-bd_ortho_bundle_sf"/>
</dbReference>
<comment type="caution">
    <text evidence="12">The sequence shown here is derived from an EMBL/GenBank/DDBJ whole genome shotgun (WGS) entry which is preliminary data.</text>
</comment>
<dbReference type="FunFam" id="3.40.50.300:FF:000590">
    <property type="entry name" value="Ribosome biogenesis GTPase A"/>
    <property type="match status" value="1"/>
</dbReference>
<keyword evidence="5" id="KW-0378">Hydrolase</keyword>
<dbReference type="GO" id="GO:0005737">
    <property type="term" value="C:cytoplasm"/>
    <property type="evidence" value="ECO:0007669"/>
    <property type="project" value="UniProtKB-SubCell"/>
</dbReference>
<comment type="function">
    <text evidence="8">Required for a late step of 50S ribosomal subunit assembly. Has GTPase activity.</text>
</comment>
<evidence type="ECO:0000256" key="9">
    <source>
        <dbReference type="PIRSR" id="PIRSR006230-1"/>
    </source>
</evidence>
<dbReference type="PIRSF" id="PIRSF006230">
    <property type="entry name" value="MG442"/>
    <property type="match status" value="1"/>
</dbReference>
<feature type="binding site" evidence="9">
    <location>
        <begin position="122"/>
        <end position="127"/>
    </location>
    <ligand>
        <name>GTP</name>
        <dbReference type="ChEBI" id="CHEBI:37565"/>
    </ligand>
</feature>
<dbReference type="InterPro" id="IPR019991">
    <property type="entry name" value="GTP-bd_ribosome_bgen"/>
</dbReference>
<evidence type="ECO:0000256" key="1">
    <source>
        <dbReference type="ARBA" id="ARBA00004496"/>
    </source>
</evidence>
<dbReference type="SUPFAM" id="SSF52540">
    <property type="entry name" value="P-loop containing nucleoside triphosphate hydrolases"/>
    <property type="match status" value="1"/>
</dbReference>
<evidence type="ECO:0000256" key="4">
    <source>
        <dbReference type="ARBA" id="ARBA00022741"/>
    </source>
</evidence>
<evidence type="ECO:0000259" key="11">
    <source>
        <dbReference type="Pfam" id="PF01926"/>
    </source>
</evidence>
<organism evidence="12 13">
    <name type="scientific">Stieleria varia</name>
    <dbReference type="NCBI Taxonomy" id="2528005"/>
    <lineage>
        <taxon>Bacteria</taxon>
        <taxon>Pseudomonadati</taxon>
        <taxon>Planctomycetota</taxon>
        <taxon>Planctomycetia</taxon>
        <taxon>Pirellulales</taxon>
        <taxon>Pirellulaceae</taxon>
        <taxon>Stieleria</taxon>
    </lineage>
</organism>
<keyword evidence="4 8" id="KW-0547">Nucleotide-binding</keyword>
<keyword evidence="6" id="KW-0694">RNA-binding</keyword>
<keyword evidence="7 8" id="KW-0342">GTP-binding</keyword>
<feature type="binding site" evidence="9">
    <location>
        <position position="166"/>
    </location>
    <ligand>
        <name>GTP</name>
        <dbReference type="ChEBI" id="CHEBI:37565"/>
    </ligand>
</feature>
<sequence length="318" mass="35964">MTIQWFPGHMHKARLEIEATLPKVHVVIEVLDARIPYSSENPLLEELRGTKPCLKVLAKSDLADESMTARWLAHFSQEEGVRAHAVTTDDVPTIRQLKQIATQMVPERRGRTIDIMICGIPNVGKSTIINFLANRKIAKTGNTPAVTKQQQRVSIGDSITLVDTPGMMWPNVHNVRSGYRLALLGSIKETAMDYADVGFFAARFMRDSYPDRLAQRYELDELPDAELEIIEAIGRKRGCLGKSRLIDIDRASRILVTELRSGQMGSLTLESPESSRRERSETKRAIAEKEAATAEKDAKRKKRFRDKQRAKRKSQEMQ</sequence>
<dbReference type="PANTHER" id="PTHR45782">
    <property type="entry name" value="MITOCHONDRIAL RIBOSOME-ASSOCIATED GTPASE 1"/>
    <property type="match status" value="1"/>
</dbReference>